<evidence type="ECO:0000313" key="1">
    <source>
        <dbReference type="EMBL" id="KAH3841243.1"/>
    </source>
</evidence>
<gene>
    <name evidence="1" type="ORF">DPMN_114702</name>
</gene>
<name>A0A9D4QSA5_DREPO</name>
<dbReference type="AlphaFoldDB" id="A0A9D4QSA5"/>
<reference evidence="1" key="1">
    <citation type="journal article" date="2019" name="bioRxiv">
        <title>The Genome of the Zebra Mussel, Dreissena polymorpha: A Resource for Invasive Species Research.</title>
        <authorList>
            <person name="McCartney M.A."/>
            <person name="Auch B."/>
            <person name="Kono T."/>
            <person name="Mallez S."/>
            <person name="Zhang Y."/>
            <person name="Obille A."/>
            <person name="Becker A."/>
            <person name="Abrahante J.E."/>
            <person name="Garbe J."/>
            <person name="Badalamenti J.P."/>
            <person name="Herman A."/>
            <person name="Mangelson H."/>
            <person name="Liachko I."/>
            <person name="Sullivan S."/>
            <person name="Sone E.D."/>
            <person name="Koren S."/>
            <person name="Silverstein K.A.T."/>
            <person name="Beckman K.B."/>
            <person name="Gohl D.M."/>
        </authorList>
    </citation>
    <scope>NUCLEOTIDE SEQUENCE</scope>
    <source>
        <strain evidence="1">Duluth1</strain>
        <tissue evidence="1">Whole animal</tissue>
    </source>
</reference>
<dbReference type="Gene3D" id="2.40.50.690">
    <property type="match status" value="1"/>
</dbReference>
<dbReference type="Proteomes" id="UP000828390">
    <property type="component" value="Unassembled WGS sequence"/>
</dbReference>
<dbReference type="EMBL" id="JAIWYP010000004">
    <property type="protein sequence ID" value="KAH3841243.1"/>
    <property type="molecule type" value="Genomic_DNA"/>
</dbReference>
<organism evidence="1 2">
    <name type="scientific">Dreissena polymorpha</name>
    <name type="common">Zebra mussel</name>
    <name type="synonym">Mytilus polymorpha</name>
    <dbReference type="NCBI Taxonomy" id="45954"/>
    <lineage>
        <taxon>Eukaryota</taxon>
        <taxon>Metazoa</taxon>
        <taxon>Spiralia</taxon>
        <taxon>Lophotrochozoa</taxon>
        <taxon>Mollusca</taxon>
        <taxon>Bivalvia</taxon>
        <taxon>Autobranchia</taxon>
        <taxon>Heteroconchia</taxon>
        <taxon>Euheterodonta</taxon>
        <taxon>Imparidentia</taxon>
        <taxon>Neoheterodontei</taxon>
        <taxon>Myida</taxon>
        <taxon>Dreissenoidea</taxon>
        <taxon>Dreissenidae</taxon>
        <taxon>Dreissena</taxon>
    </lineage>
</organism>
<keyword evidence="2" id="KW-1185">Reference proteome</keyword>
<evidence type="ECO:0000313" key="2">
    <source>
        <dbReference type="Proteomes" id="UP000828390"/>
    </source>
</evidence>
<reference evidence="1" key="2">
    <citation type="submission" date="2020-11" db="EMBL/GenBank/DDBJ databases">
        <authorList>
            <person name="McCartney M.A."/>
            <person name="Auch B."/>
            <person name="Kono T."/>
            <person name="Mallez S."/>
            <person name="Becker A."/>
            <person name="Gohl D.M."/>
            <person name="Silverstein K.A.T."/>
            <person name="Koren S."/>
            <person name="Bechman K.B."/>
            <person name="Herman A."/>
            <person name="Abrahante J.E."/>
            <person name="Garbe J."/>
        </authorList>
    </citation>
    <scope>NUCLEOTIDE SEQUENCE</scope>
    <source>
        <strain evidence="1">Duluth1</strain>
        <tissue evidence="1">Whole animal</tissue>
    </source>
</reference>
<sequence length="58" mass="6409">MVCINYSNACLFTEVSEYIGYLPQDVLGDGVKTGKFVQGFLQVSKSNASLEAFVRRSK</sequence>
<proteinExistence type="predicted"/>
<comment type="caution">
    <text evidence="1">The sequence shown here is derived from an EMBL/GenBank/DDBJ whole genome shotgun (WGS) entry which is preliminary data.</text>
</comment>
<protein>
    <submittedName>
        <fullName evidence="1">Uncharacterized protein</fullName>
    </submittedName>
</protein>
<accession>A0A9D4QSA5</accession>